<dbReference type="InterPro" id="IPR005583">
    <property type="entry name" value="YaaA"/>
</dbReference>
<dbReference type="RefSeq" id="WP_115083157.1">
    <property type="nucleotide sequence ID" value="NZ_UGTP01000001.1"/>
</dbReference>
<dbReference type="GO" id="GO:0005829">
    <property type="term" value="C:cytosol"/>
    <property type="evidence" value="ECO:0007669"/>
    <property type="project" value="TreeGrafter"/>
</dbReference>
<sequence length="263" mass="30108">MQIILSSAKLMKAVTKMEQNKYTVPLFQNKAESFALELAQHSIEELKQELKCSTSLAQVAKQNFIDFFNQENKLPAILAYNGQAYKCLKAHTLTNSDMEFANKHLWILSFLYGMLRPHNLIHPYRLEGKIVLNASNDRSVFDYWKPLLTDVLIKSVKADDGILLHLATEEYQHIFDWKKVLNEVSVVQPLFKVFNGTKLKNITVYAKSCRGAMTRYVLQNKITAPKHLMGFEYEGFTFSAAASLLNKVPKGLTEVLWQLSEEV</sequence>
<dbReference type="PANTHER" id="PTHR30283:SF4">
    <property type="entry name" value="PEROXIDE STRESS RESISTANCE PROTEIN YAAA"/>
    <property type="match status" value="1"/>
</dbReference>
<name>A0A379F0X2_9BACT</name>
<protein>
    <recommendedName>
        <fullName evidence="1">UPF0246 protein NCTC13043_00918</fullName>
    </recommendedName>
</protein>
<evidence type="ECO:0000313" key="3">
    <source>
        <dbReference type="EMBL" id="SUC12316.1"/>
    </source>
</evidence>
<proteinExistence type="inferred from homology"/>
<dbReference type="AlphaFoldDB" id="A0A379F0X2"/>
<dbReference type="GO" id="GO:0033194">
    <property type="term" value="P:response to hydroperoxide"/>
    <property type="evidence" value="ECO:0007669"/>
    <property type="project" value="TreeGrafter"/>
</dbReference>
<dbReference type="OrthoDB" id="9777133at2"/>
<evidence type="ECO:0000256" key="1">
    <source>
        <dbReference type="HAMAP-Rule" id="MF_00652"/>
    </source>
</evidence>
<dbReference type="EMBL" id="UGTP01000001">
    <property type="protein sequence ID" value="SUC12316.1"/>
    <property type="molecule type" value="Genomic_DNA"/>
</dbReference>
<comment type="similarity">
    <text evidence="1">Belongs to the UPF0246 family.</text>
</comment>
<organism evidence="3 4">
    <name type="scientific">Prevotella pallens</name>
    <dbReference type="NCBI Taxonomy" id="60133"/>
    <lineage>
        <taxon>Bacteria</taxon>
        <taxon>Pseudomonadati</taxon>
        <taxon>Bacteroidota</taxon>
        <taxon>Bacteroidia</taxon>
        <taxon>Bacteroidales</taxon>
        <taxon>Prevotellaceae</taxon>
        <taxon>Prevotella</taxon>
    </lineage>
</organism>
<dbReference type="GeneID" id="78570624"/>
<accession>A0A379F0X2</accession>
<dbReference type="HAMAP" id="MF_00652">
    <property type="entry name" value="UPF0246"/>
    <property type="match status" value="1"/>
</dbReference>
<dbReference type="PANTHER" id="PTHR30283">
    <property type="entry name" value="PEROXIDE STRESS RESPONSE PROTEIN YAAA"/>
    <property type="match status" value="1"/>
</dbReference>
<evidence type="ECO:0000256" key="2">
    <source>
        <dbReference type="SAM" id="Coils"/>
    </source>
</evidence>
<keyword evidence="2" id="KW-0175">Coiled coil</keyword>
<dbReference type="Proteomes" id="UP000254235">
    <property type="component" value="Unassembled WGS sequence"/>
</dbReference>
<feature type="coiled-coil region" evidence="2">
    <location>
        <begin position="36"/>
        <end position="63"/>
    </location>
</feature>
<evidence type="ECO:0000313" key="4">
    <source>
        <dbReference type="Proteomes" id="UP000254235"/>
    </source>
</evidence>
<gene>
    <name evidence="3" type="primary">yaaA</name>
    <name evidence="3" type="ORF">NCTC13043_00918</name>
</gene>
<dbReference type="Pfam" id="PF03883">
    <property type="entry name" value="H2O2_YaaD"/>
    <property type="match status" value="1"/>
</dbReference>
<reference evidence="3 4" key="1">
    <citation type="submission" date="2018-06" db="EMBL/GenBank/DDBJ databases">
        <authorList>
            <consortium name="Pathogen Informatics"/>
            <person name="Doyle S."/>
        </authorList>
    </citation>
    <scope>NUCLEOTIDE SEQUENCE [LARGE SCALE GENOMIC DNA]</scope>
    <source>
        <strain evidence="3 4">NCTC13043</strain>
    </source>
</reference>